<dbReference type="Gene3D" id="1.10.10.10">
    <property type="entry name" value="Winged helix-like DNA-binding domain superfamily/Winged helix DNA-binding domain"/>
    <property type="match status" value="1"/>
</dbReference>
<dbReference type="Gene3D" id="1.10.1740.10">
    <property type="match status" value="1"/>
</dbReference>
<evidence type="ECO:0000256" key="3">
    <source>
        <dbReference type="ARBA" id="ARBA00023082"/>
    </source>
</evidence>
<dbReference type="PANTHER" id="PTHR43133">
    <property type="entry name" value="RNA POLYMERASE ECF-TYPE SIGMA FACTO"/>
    <property type="match status" value="1"/>
</dbReference>
<comment type="similarity">
    <text evidence="1">Belongs to the sigma-70 factor family. ECF subfamily.</text>
</comment>
<dbReference type="GO" id="GO:0003677">
    <property type="term" value="F:DNA binding"/>
    <property type="evidence" value="ECO:0007669"/>
    <property type="project" value="InterPro"/>
</dbReference>
<evidence type="ECO:0000313" key="7">
    <source>
        <dbReference type="EMBL" id="MBC8587180.1"/>
    </source>
</evidence>
<dbReference type="SUPFAM" id="SSF88946">
    <property type="entry name" value="Sigma2 domain of RNA polymerase sigma factors"/>
    <property type="match status" value="1"/>
</dbReference>
<dbReference type="InterPro" id="IPR013324">
    <property type="entry name" value="RNA_pol_sigma_r3/r4-like"/>
</dbReference>
<dbReference type="InterPro" id="IPR013249">
    <property type="entry name" value="RNA_pol_sigma70_r4_t2"/>
</dbReference>
<dbReference type="InterPro" id="IPR013325">
    <property type="entry name" value="RNA_pol_sigma_r2"/>
</dbReference>
<keyword evidence="3" id="KW-0731">Sigma factor</keyword>
<evidence type="ECO:0000256" key="2">
    <source>
        <dbReference type="ARBA" id="ARBA00023015"/>
    </source>
</evidence>
<dbReference type="AlphaFoldDB" id="A0A926ERH4"/>
<dbReference type="Pfam" id="PF08281">
    <property type="entry name" value="Sigma70_r4_2"/>
    <property type="match status" value="1"/>
</dbReference>
<dbReference type="InterPro" id="IPR039425">
    <property type="entry name" value="RNA_pol_sigma-70-like"/>
</dbReference>
<dbReference type="InterPro" id="IPR007627">
    <property type="entry name" value="RNA_pol_sigma70_r2"/>
</dbReference>
<proteinExistence type="inferred from homology"/>
<dbReference type="CDD" id="cd06171">
    <property type="entry name" value="Sigma70_r4"/>
    <property type="match status" value="1"/>
</dbReference>
<dbReference type="Pfam" id="PF04542">
    <property type="entry name" value="Sigma70_r2"/>
    <property type="match status" value="1"/>
</dbReference>
<keyword evidence="4" id="KW-0804">Transcription</keyword>
<evidence type="ECO:0000313" key="8">
    <source>
        <dbReference type="Proteomes" id="UP000601171"/>
    </source>
</evidence>
<keyword evidence="2" id="KW-0805">Transcription regulation</keyword>
<name>A0A926ERH4_9FIRM</name>
<organism evidence="7 8">
    <name type="scientific">Paratissierella segnis</name>
    <dbReference type="NCBI Taxonomy" id="2763679"/>
    <lineage>
        <taxon>Bacteria</taxon>
        <taxon>Bacillati</taxon>
        <taxon>Bacillota</taxon>
        <taxon>Tissierellia</taxon>
        <taxon>Tissierellales</taxon>
        <taxon>Tissierellaceae</taxon>
        <taxon>Paratissierella</taxon>
    </lineage>
</organism>
<evidence type="ECO:0000256" key="1">
    <source>
        <dbReference type="ARBA" id="ARBA00010641"/>
    </source>
</evidence>
<feature type="domain" description="RNA polymerase sigma factor 70 region 4 type 2" evidence="6">
    <location>
        <begin position="120"/>
        <end position="170"/>
    </location>
</feature>
<protein>
    <submittedName>
        <fullName evidence="7">Sigma-70 family RNA polymerase sigma factor</fullName>
    </submittedName>
</protein>
<evidence type="ECO:0000259" key="6">
    <source>
        <dbReference type="Pfam" id="PF08281"/>
    </source>
</evidence>
<dbReference type="GO" id="GO:0016987">
    <property type="term" value="F:sigma factor activity"/>
    <property type="evidence" value="ECO:0007669"/>
    <property type="project" value="UniProtKB-KW"/>
</dbReference>
<evidence type="ECO:0000259" key="5">
    <source>
        <dbReference type="Pfam" id="PF04542"/>
    </source>
</evidence>
<evidence type="ECO:0000256" key="4">
    <source>
        <dbReference type="ARBA" id="ARBA00023163"/>
    </source>
</evidence>
<dbReference type="InterPro" id="IPR036388">
    <property type="entry name" value="WH-like_DNA-bd_sf"/>
</dbReference>
<dbReference type="NCBIfam" id="TIGR02937">
    <property type="entry name" value="sigma70-ECF"/>
    <property type="match status" value="1"/>
</dbReference>
<dbReference type="SUPFAM" id="SSF88659">
    <property type="entry name" value="Sigma3 and sigma4 domains of RNA polymerase sigma factors"/>
    <property type="match status" value="1"/>
</dbReference>
<dbReference type="PANTHER" id="PTHR43133:SF60">
    <property type="entry name" value="RNA POLYMERASE SIGMA FACTOR SIGV"/>
    <property type="match status" value="1"/>
</dbReference>
<dbReference type="InterPro" id="IPR014284">
    <property type="entry name" value="RNA_pol_sigma-70_dom"/>
</dbReference>
<comment type="caution">
    <text evidence="7">The sequence shown here is derived from an EMBL/GenBank/DDBJ whole genome shotgun (WGS) entry which is preliminary data.</text>
</comment>
<feature type="domain" description="RNA polymerase sigma-70 region 2" evidence="5">
    <location>
        <begin position="21"/>
        <end position="88"/>
    </location>
</feature>
<dbReference type="Proteomes" id="UP000601171">
    <property type="component" value="Unassembled WGS sequence"/>
</dbReference>
<dbReference type="EMBL" id="JACRTG010000008">
    <property type="protein sequence ID" value="MBC8587180.1"/>
    <property type="molecule type" value="Genomic_DNA"/>
</dbReference>
<gene>
    <name evidence="7" type="ORF">H8707_02850</name>
</gene>
<sequence length="186" mass="21894">MLVFLMVIENEEVRSKLERIYISYKKDALWTAYNILKDEQEAEDVVQEAIIKISSIIEKIDTIECNKTRGLFVIIVRNLSINIYNRRKQISPTPYDEKIELQSEDLSLEEEIIRLDQAKLIAEKLEEINPSYADILTLKYYHEYSNSEISKLLNITEGNIRARLHRAKRAIKGILEQEVDFVEFKQ</sequence>
<accession>A0A926ERH4</accession>
<dbReference type="RefSeq" id="WP_262428652.1">
    <property type="nucleotide sequence ID" value="NZ_JACRTG010000008.1"/>
</dbReference>
<dbReference type="GO" id="GO:0006352">
    <property type="term" value="P:DNA-templated transcription initiation"/>
    <property type="evidence" value="ECO:0007669"/>
    <property type="project" value="InterPro"/>
</dbReference>
<reference evidence="7" key="1">
    <citation type="submission" date="2020-08" db="EMBL/GenBank/DDBJ databases">
        <title>Genome public.</title>
        <authorList>
            <person name="Liu C."/>
            <person name="Sun Q."/>
        </authorList>
    </citation>
    <scope>NUCLEOTIDE SEQUENCE</scope>
    <source>
        <strain evidence="7">BX21</strain>
    </source>
</reference>
<keyword evidence="8" id="KW-1185">Reference proteome</keyword>